<reference evidence="14 15" key="1">
    <citation type="submission" date="2018-08" db="EMBL/GenBank/DDBJ databases">
        <authorList>
            <person name="Khan S.A."/>
        </authorList>
    </citation>
    <scope>NUCLEOTIDE SEQUENCE [LARGE SCALE GENOMIC DNA]</scope>
    <source>
        <strain evidence="14 15">GTF-13</strain>
    </source>
</reference>
<evidence type="ECO:0000256" key="10">
    <source>
        <dbReference type="SAM" id="Coils"/>
    </source>
</evidence>
<comment type="subcellular location">
    <subcellularLocation>
        <location evidence="2">Membrane</location>
    </subcellularLocation>
</comment>
<keyword evidence="8" id="KW-0067">ATP-binding</keyword>
<dbReference type="InterPro" id="IPR005467">
    <property type="entry name" value="His_kinase_dom"/>
</dbReference>
<feature type="transmembrane region" description="Helical" evidence="11">
    <location>
        <begin position="179"/>
        <end position="202"/>
    </location>
</feature>
<dbReference type="PANTHER" id="PTHR43065">
    <property type="entry name" value="SENSOR HISTIDINE KINASE"/>
    <property type="match status" value="1"/>
</dbReference>
<dbReference type="SUPFAM" id="SSF55874">
    <property type="entry name" value="ATPase domain of HSP90 chaperone/DNA topoisomerase II/histidine kinase"/>
    <property type="match status" value="1"/>
</dbReference>
<evidence type="ECO:0000256" key="8">
    <source>
        <dbReference type="ARBA" id="ARBA00022840"/>
    </source>
</evidence>
<dbReference type="Pfam" id="PF00512">
    <property type="entry name" value="HisKA"/>
    <property type="match status" value="1"/>
</dbReference>
<comment type="caution">
    <text evidence="14">The sequence shown here is derived from an EMBL/GenBank/DDBJ whole genome shotgun (WGS) entry which is preliminary data.</text>
</comment>
<dbReference type="EMBL" id="QWEZ01000001">
    <property type="protein sequence ID" value="RRJ85269.1"/>
    <property type="molecule type" value="Genomic_DNA"/>
</dbReference>
<keyword evidence="4" id="KW-0597">Phosphoprotein</keyword>
<evidence type="ECO:0000256" key="5">
    <source>
        <dbReference type="ARBA" id="ARBA00022679"/>
    </source>
</evidence>
<dbReference type="GO" id="GO:0016020">
    <property type="term" value="C:membrane"/>
    <property type="evidence" value="ECO:0007669"/>
    <property type="project" value="UniProtKB-SubCell"/>
</dbReference>
<dbReference type="Gene3D" id="6.10.340.10">
    <property type="match status" value="1"/>
</dbReference>
<evidence type="ECO:0000313" key="15">
    <source>
        <dbReference type="Proteomes" id="UP000280792"/>
    </source>
</evidence>
<dbReference type="PANTHER" id="PTHR43065:SF10">
    <property type="entry name" value="PEROXIDE STRESS-ACTIVATED HISTIDINE KINASE MAK3"/>
    <property type="match status" value="1"/>
</dbReference>
<gene>
    <name evidence="14" type="ORF">D0544_09465</name>
</gene>
<dbReference type="EC" id="2.7.13.3" evidence="3"/>
<feature type="domain" description="HAMP" evidence="13">
    <location>
        <begin position="203"/>
        <end position="255"/>
    </location>
</feature>
<reference evidence="14 15" key="2">
    <citation type="submission" date="2018-12" db="EMBL/GenBank/DDBJ databases">
        <title>Simiduia agarivorans gen. nov., sp. nov., a marine, agarolytic bacterium isolated from shallow coastal water from Keelung, Taiwan.</title>
        <authorList>
            <person name="Shieh W.Y."/>
        </authorList>
    </citation>
    <scope>NUCLEOTIDE SEQUENCE [LARGE SCALE GENOMIC DNA]</scope>
    <source>
        <strain evidence="14 15">GTF-13</strain>
    </source>
</reference>
<dbReference type="Proteomes" id="UP000280792">
    <property type="component" value="Unassembled WGS sequence"/>
</dbReference>
<name>A0A3P3VV08_9GAMM</name>
<sequence>MTQETEQPGLLRLLNGLRTLKGKGWLFVCFLMVYVGIVAQYVLEQKNVLFNQFAHYSELQQTETILIEADLVVFEAYTDLFLMVGNPGRQQVLNNVHQHFVALREKYQQLEMFFPDRAESFKGVVQLLADAVVSPDAARLLTLKDRLASNKQELETLLQANRQMRVEVVRSFQQHSNRVAWEALGLGLLGLLGAGLIISLFFGRMARDIGLLKRRVQQITRGYRGEPLAIRRQDELGALVEGVNKMAGQLRQREQELELERRNRFNREKRGDMQQLIAGLVHELGNPVAAVSGLAQALVEEESEEERQLYLDQINQYASRMVGLVEDLTRIGQPMHSSYHMVDLNQVIQHSAGLLRYDERWQGIDVSYELDATIPPIPGRSEQLEQVVINLLSNAFDALEGIPDPRVEVRTLQSDGESVQFEVEDNGCGITLDRIERVFDTSYSTKGEGEGRGLGLPLCKALIDAHHGSISIESGKGLGTRILIRLPLQRADERPAGVSAE</sequence>
<dbReference type="SUPFAM" id="SSF47384">
    <property type="entry name" value="Homodimeric domain of signal transducing histidine kinase"/>
    <property type="match status" value="1"/>
</dbReference>
<evidence type="ECO:0000256" key="6">
    <source>
        <dbReference type="ARBA" id="ARBA00022741"/>
    </source>
</evidence>
<dbReference type="GO" id="GO:0005524">
    <property type="term" value="F:ATP binding"/>
    <property type="evidence" value="ECO:0007669"/>
    <property type="project" value="UniProtKB-KW"/>
</dbReference>
<feature type="coiled-coil region" evidence="10">
    <location>
        <begin position="140"/>
        <end position="167"/>
    </location>
</feature>
<keyword evidence="11" id="KW-0812">Transmembrane</keyword>
<evidence type="ECO:0000256" key="4">
    <source>
        <dbReference type="ARBA" id="ARBA00022553"/>
    </source>
</evidence>
<dbReference type="InterPro" id="IPR003660">
    <property type="entry name" value="HAMP_dom"/>
</dbReference>
<keyword evidence="11" id="KW-1133">Transmembrane helix</keyword>
<dbReference type="RefSeq" id="WP_125015695.1">
    <property type="nucleotide sequence ID" value="NZ_QWEZ01000001.1"/>
</dbReference>
<dbReference type="Gene3D" id="1.10.287.130">
    <property type="match status" value="1"/>
</dbReference>
<dbReference type="PROSITE" id="PS50885">
    <property type="entry name" value="HAMP"/>
    <property type="match status" value="1"/>
</dbReference>
<keyword evidence="9" id="KW-0902">Two-component regulatory system</keyword>
<dbReference type="PROSITE" id="PS50109">
    <property type="entry name" value="HIS_KIN"/>
    <property type="match status" value="1"/>
</dbReference>
<evidence type="ECO:0000259" key="13">
    <source>
        <dbReference type="PROSITE" id="PS50885"/>
    </source>
</evidence>
<dbReference type="SMART" id="SM00388">
    <property type="entry name" value="HisKA"/>
    <property type="match status" value="1"/>
</dbReference>
<dbReference type="GO" id="GO:0000155">
    <property type="term" value="F:phosphorelay sensor kinase activity"/>
    <property type="evidence" value="ECO:0007669"/>
    <property type="project" value="InterPro"/>
</dbReference>
<feature type="domain" description="Histidine kinase" evidence="12">
    <location>
        <begin position="279"/>
        <end position="490"/>
    </location>
</feature>
<dbReference type="SMART" id="SM00387">
    <property type="entry name" value="HATPase_c"/>
    <property type="match status" value="1"/>
</dbReference>
<dbReference type="InterPro" id="IPR004358">
    <property type="entry name" value="Sig_transdc_His_kin-like_C"/>
</dbReference>
<protein>
    <recommendedName>
        <fullName evidence="3">histidine kinase</fullName>
        <ecNumber evidence="3">2.7.13.3</ecNumber>
    </recommendedName>
</protein>
<evidence type="ECO:0000256" key="3">
    <source>
        <dbReference type="ARBA" id="ARBA00012438"/>
    </source>
</evidence>
<comment type="catalytic activity">
    <reaction evidence="1">
        <text>ATP + protein L-histidine = ADP + protein N-phospho-L-histidine.</text>
        <dbReference type="EC" id="2.7.13.3"/>
    </reaction>
</comment>
<dbReference type="InterPro" id="IPR036097">
    <property type="entry name" value="HisK_dim/P_sf"/>
</dbReference>
<keyword evidence="10" id="KW-0175">Coiled coil</keyword>
<dbReference type="CDD" id="cd00082">
    <property type="entry name" value="HisKA"/>
    <property type="match status" value="1"/>
</dbReference>
<evidence type="ECO:0000256" key="7">
    <source>
        <dbReference type="ARBA" id="ARBA00022777"/>
    </source>
</evidence>
<dbReference type="InterPro" id="IPR003594">
    <property type="entry name" value="HATPase_dom"/>
</dbReference>
<keyword evidence="7 14" id="KW-0418">Kinase</keyword>
<dbReference type="PRINTS" id="PR00344">
    <property type="entry name" value="BCTRLSENSOR"/>
</dbReference>
<proteinExistence type="predicted"/>
<dbReference type="Gene3D" id="3.30.565.10">
    <property type="entry name" value="Histidine kinase-like ATPase, C-terminal domain"/>
    <property type="match status" value="1"/>
</dbReference>
<evidence type="ECO:0000256" key="2">
    <source>
        <dbReference type="ARBA" id="ARBA00004370"/>
    </source>
</evidence>
<dbReference type="InterPro" id="IPR003661">
    <property type="entry name" value="HisK_dim/P_dom"/>
</dbReference>
<accession>A0A3P3VV08</accession>
<keyword evidence="15" id="KW-1185">Reference proteome</keyword>
<dbReference type="Pfam" id="PF00672">
    <property type="entry name" value="HAMP"/>
    <property type="match status" value="1"/>
</dbReference>
<keyword evidence="11" id="KW-0472">Membrane</keyword>
<keyword evidence="6" id="KW-0547">Nucleotide-binding</keyword>
<organism evidence="14 15">
    <name type="scientific">Aestuariirhabdus litorea</name>
    <dbReference type="NCBI Taxonomy" id="2528527"/>
    <lineage>
        <taxon>Bacteria</taxon>
        <taxon>Pseudomonadati</taxon>
        <taxon>Pseudomonadota</taxon>
        <taxon>Gammaproteobacteria</taxon>
        <taxon>Oceanospirillales</taxon>
        <taxon>Aestuariirhabdaceae</taxon>
        <taxon>Aestuariirhabdus</taxon>
    </lineage>
</organism>
<evidence type="ECO:0000256" key="11">
    <source>
        <dbReference type="SAM" id="Phobius"/>
    </source>
</evidence>
<keyword evidence="5" id="KW-0808">Transferase</keyword>
<evidence type="ECO:0000256" key="9">
    <source>
        <dbReference type="ARBA" id="ARBA00023012"/>
    </source>
</evidence>
<dbReference type="SMART" id="SM00304">
    <property type="entry name" value="HAMP"/>
    <property type="match status" value="1"/>
</dbReference>
<evidence type="ECO:0000259" key="12">
    <source>
        <dbReference type="PROSITE" id="PS50109"/>
    </source>
</evidence>
<dbReference type="InterPro" id="IPR036890">
    <property type="entry name" value="HATPase_C_sf"/>
</dbReference>
<dbReference type="Pfam" id="PF02518">
    <property type="entry name" value="HATPase_c"/>
    <property type="match status" value="1"/>
</dbReference>
<evidence type="ECO:0000256" key="1">
    <source>
        <dbReference type="ARBA" id="ARBA00000085"/>
    </source>
</evidence>
<feature type="transmembrane region" description="Helical" evidence="11">
    <location>
        <begin position="24"/>
        <end position="43"/>
    </location>
</feature>
<dbReference type="AlphaFoldDB" id="A0A3P3VV08"/>
<dbReference type="CDD" id="cd06225">
    <property type="entry name" value="HAMP"/>
    <property type="match status" value="1"/>
</dbReference>
<evidence type="ECO:0000313" key="14">
    <source>
        <dbReference type="EMBL" id="RRJ85269.1"/>
    </source>
</evidence>